<feature type="transmembrane region" description="Helical" evidence="7">
    <location>
        <begin position="244"/>
        <end position="266"/>
    </location>
</feature>
<name>A0A1E8Q8U7_9MYCO</name>
<feature type="compositionally biased region" description="Acidic residues" evidence="6">
    <location>
        <begin position="405"/>
        <end position="414"/>
    </location>
</feature>
<feature type="transmembrane region" description="Helical" evidence="7">
    <location>
        <begin position="217"/>
        <end position="238"/>
    </location>
</feature>
<evidence type="ECO:0000256" key="2">
    <source>
        <dbReference type="ARBA" id="ARBA00009773"/>
    </source>
</evidence>
<evidence type="ECO:0000256" key="4">
    <source>
        <dbReference type="ARBA" id="ARBA00022989"/>
    </source>
</evidence>
<dbReference type="Pfam" id="PF01594">
    <property type="entry name" value="AI-2E_transport"/>
    <property type="match status" value="1"/>
</dbReference>
<feature type="transmembrane region" description="Helical" evidence="7">
    <location>
        <begin position="151"/>
        <end position="178"/>
    </location>
</feature>
<comment type="caution">
    <text evidence="8">The sequence shown here is derived from an EMBL/GenBank/DDBJ whole genome shotgun (WGS) entry which is preliminary data.</text>
</comment>
<feature type="transmembrane region" description="Helical" evidence="7">
    <location>
        <begin position="278"/>
        <end position="295"/>
    </location>
</feature>
<comment type="similarity">
    <text evidence="2">Belongs to the autoinducer-2 exporter (AI-2E) (TC 2.A.86) family.</text>
</comment>
<evidence type="ECO:0000256" key="5">
    <source>
        <dbReference type="ARBA" id="ARBA00023136"/>
    </source>
</evidence>
<sequence>MALRTDFTATQKRALAVATVLAIVLGAYFLRSYLMVVVVAAVAAYLFNPLYRWFGRRCGNGLSLTLTILSALVALVIPLGLVILLAAGQINVMIRSVSYWVAHTDLSALGHRALRLVNEAVDRVPFLAGVDVTPAMIQERLSTVAQRAGEWALGVLTGFAGGVAGGLTAAVLFVYVFASLLSNQDGVRTLIRKLNPLGEDVTDLYLEKMAAMVRGTVFGQFVIAVAQGVAGAVSIYLAGFHQGFFIFAVLLTVLSVIPLGGGIVSIPFGIGMMLFGNVWGGLFVIVWHVLVVTNIDNVLRPILVPRQARLDSALMLLAVFSGIGVFGFFGIVIGPVLMIVIVTTISVYLAVFKGIPILDPEEDDQPDAPGRFARFARWVRTRVGAEEATARLRARQDRVTAPPDDSADSDDPPG</sequence>
<evidence type="ECO:0000313" key="8">
    <source>
        <dbReference type="EMBL" id="OFJ55048.1"/>
    </source>
</evidence>
<proteinExistence type="inferred from homology"/>
<evidence type="ECO:0000256" key="3">
    <source>
        <dbReference type="ARBA" id="ARBA00022692"/>
    </source>
</evidence>
<comment type="subcellular location">
    <subcellularLocation>
        <location evidence="1">Membrane</location>
        <topology evidence="1">Multi-pass membrane protein</topology>
    </subcellularLocation>
</comment>
<evidence type="ECO:0000256" key="6">
    <source>
        <dbReference type="SAM" id="MobiDB-lite"/>
    </source>
</evidence>
<dbReference type="PANTHER" id="PTHR21716:SF4">
    <property type="entry name" value="TRANSMEMBRANE PROTEIN 245"/>
    <property type="match status" value="1"/>
</dbReference>
<evidence type="ECO:0000313" key="9">
    <source>
        <dbReference type="Proteomes" id="UP000178953"/>
    </source>
</evidence>
<dbReference type="InterPro" id="IPR002549">
    <property type="entry name" value="AI-2E-like"/>
</dbReference>
<feature type="compositionally biased region" description="Basic and acidic residues" evidence="6">
    <location>
        <begin position="389"/>
        <end position="398"/>
    </location>
</feature>
<accession>A0A1E8Q8U7</accession>
<gene>
    <name evidence="8" type="ORF">BEL07_03570</name>
</gene>
<dbReference type="Proteomes" id="UP000178953">
    <property type="component" value="Unassembled WGS sequence"/>
</dbReference>
<dbReference type="GO" id="GO:0016020">
    <property type="term" value="C:membrane"/>
    <property type="evidence" value="ECO:0007669"/>
    <property type="project" value="UniProtKB-SubCell"/>
</dbReference>
<dbReference type="EMBL" id="MCHX01000006">
    <property type="protein sequence ID" value="OFJ55048.1"/>
    <property type="molecule type" value="Genomic_DNA"/>
</dbReference>
<feature type="transmembrane region" description="Helical" evidence="7">
    <location>
        <begin position="66"/>
        <end position="90"/>
    </location>
</feature>
<evidence type="ECO:0000256" key="7">
    <source>
        <dbReference type="SAM" id="Phobius"/>
    </source>
</evidence>
<organism evidence="8 9">
    <name type="scientific">Mycolicibacterium grossiae</name>
    <dbReference type="NCBI Taxonomy" id="1552759"/>
    <lineage>
        <taxon>Bacteria</taxon>
        <taxon>Bacillati</taxon>
        <taxon>Actinomycetota</taxon>
        <taxon>Actinomycetes</taxon>
        <taxon>Mycobacteriales</taxon>
        <taxon>Mycobacteriaceae</taxon>
        <taxon>Mycolicibacterium</taxon>
    </lineage>
</organism>
<keyword evidence="9" id="KW-1185">Reference proteome</keyword>
<reference evidence="8 9" key="1">
    <citation type="submission" date="2016-09" db="EMBL/GenBank/DDBJ databases">
        <title>genome sequence of Mycobacterium sp. 739 SCH.</title>
        <authorList>
            <person name="Greninger A.L."/>
            <person name="Qin X."/>
            <person name="Jerome K."/>
            <person name="Vora S."/>
            <person name="Quinn K."/>
        </authorList>
    </citation>
    <scope>NUCLEOTIDE SEQUENCE [LARGE SCALE GENOMIC DNA]</scope>
    <source>
        <strain evidence="8 9">SCH</strain>
    </source>
</reference>
<keyword evidence="3 7" id="KW-0812">Transmembrane</keyword>
<protein>
    <submittedName>
        <fullName evidence="8">AI-2E family transporter</fullName>
    </submittedName>
</protein>
<feature type="region of interest" description="Disordered" evidence="6">
    <location>
        <begin position="389"/>
        <end position="414"/>
    </location>
</feature>
<feature type="transmembrane region" description="Helical" evidence="7">
    <location>
        <begin position="315"/>
        <end position="348"/>
    </location>
</feature>
<dbReference type="PANTHER" id="PTHR21716">
    <property type="entry name" value="TRANSMEMBRANE PROTEIN"/>
    <property type="match status" value="1"/>
</dbReference>
<evidence type="ECO:0000256" key="1">
    <source>
        <dbReference type="ARBA" id="ARBA00004141"/>
    </source>
</evidence>
<keyword evidence="4 7" id="KW-1133">Transmembrane helix</keyword>
<dbReference type="AlphaFoldDB" id="A0A1E8Q8U7"/>
<keyword evidence="5 7" id="KW-0472">Membrane</keyword>